<evidence type="ECO:0000256" key="3">
    <source>
        <dbReference type="ARBA" id="ARBA00012293"/>
    </source>
</evidence>
<dbReference type="Pfam" id="PF14226">
    <property type="entry name" value="DIOX_N"/>
    <property type="match status" value="1"/>
</dbReference>
<comment type="cofactor">
    <cofactor evidence="1">
        <name>Fe(2+)</name>
        <dbReference type="ChEBI" id="CHEBI:29033"/>
    </cofactor>
</comment>
<dbReference type="AlphaFoldDB" id="A0A9Q3URM8"/>
<dbReference type="GO" id="GO:0102276">
    <property type="term" value="F:2-oxoglutarate oxygenase/decarboxylase (ethylene-forming) activity"/>
    <property type="evidence" value="ECO:0007669"/>
    <property type="project" value="UniProtKB-EC"/>
</dbReference>
<dbReference type="Gene3D" id="2.60.120.330">
    <property type="entry name" value="B-lactam Antibiotic, Isopenicillin N Synthase, Chain"/>
    <property type="match status" value="1"/>
</dbReference>
<dbReference type="Pfam" id="PF03171">
    <property type="entry name" value="2OG-FeII_Oxy"/>
    <property type="match status" value="1"/>
</dbReference>
<dbReference type="PROSITE" id="PS51471">
    <property type="entry name" value="FE2OG_OXY"/>
    <property type="match status" value="1"/>
</dbReference>
<evidence type="ECO:0000313" key="13">
    <source>
        <dbReference type="EMBL" id="MCC4310192.1"/>
    </source>
</evidence>
<dbReference type="GO" id="GO:0009693">
    <property type="term" value="P:ethylene biosynthetic process"/>
    <property type="evidence" value="ECO:0007669"/>
    <property type="project" value="UniProtKB-KW"/>
</dbReference>
<evidence type="ECO:0000256" key="1">
    <source>
        <dbReference type="ARBA" id="ARBA00001954"/>
    </source>
</evidence>
<protein>
    <recommendedName>
        <fullName evidence="5">2-oxoglutarate-dependent ethylene/succinate-forming enzyme</fullName>
        <ecNumber evidence="4">1.13.12.19</ecNumber>
        <ecNumber evidence="3">1.14.20.7</ecNumber>
    </recommendedName>
    <alternativeName>
        <fullName evidence="7">2-oxoglutarate dioxygenase (ethylene-forming)</fullName>
    </alternativeName>
    <alternativeName>
        <fullName evidence="8">2-oxoglutarate/L-arginine monooxygenase/decarboxylase (succinate-forming)</fullName>
    </alternativeName>
</protein>
<evidence type="ECO:0000313" key="14">
    <source>
        <dbReference type="Proteomes" id="UP001108027"/>
    </source>
</evidence>
<comment type="catalytic activity">
    <reaction evidence="10">
        <text>L-arginine + 2-oxoglutarate + O2 = guanidine + L-glutamate 5-semialdehyde + succinate + CO2</text>
        <dbReference type="Rhea" id="RHEA:31535"/>
        <dbReference type="ChEBI" id="CHEBI:15379"/>
        <dbReference type="ChEBI" id="CHEBI:16526"/>
        <dbReference type="ChEBI" id="CHEBI:16810"/>
        <dbReference type="ChEBI" id="CHEBI:30031"/>
        <dbReference type="ChEBI" id="CHEBI:30087"/>
        <dbReference type="ChEBI" id="CHEBI:32682"/>
        <dbReference type="ChEBI" id="CHEBI:58066"/>
        <dbReference type="EC" id="1.14.20.7"/>
    </reaction>
</comment>
<organism evidence="13 14">
    <name type="scientific">Alloalcanivorax marinus</name>
    <dbReference type="NCBI Taxonomy" id="1177169"/>
    <lineage>
        <taxon>Bacteria</taxon>
        <taxon>Pseudomonadati</taxon>
        <taxon>Pseudomonadota</taxon>
        <taxon>Gammaproteobacteria</taxon>
        <taxon>Oceanospirillales</taxon>
        <taxon>Alcanivoracaceae</taxon>
        <taxon>Alloalcanivorax</taxon>
    </lineage>
</organism>
<reference evidence="13" key="1">
    <citation type="submission" date="2021-10" db="EMBL/GenBank/DDBJ databases">
        <title>The diversity and Nitrogen Metabolism of Culturable Nitrate-Utilizing Bacteria Within the Oxygen Minimum Zone of the Changjiang (Yangtze River)Estuary.</title>
        <authorList>
            <person name="Zhang D."/>
            <person name="Zheng J."/>
            <person name="Liu S."/>
            <person name="He W."/>
        </authorList>
    </citation>
    <scope>NUCLEOTIDE SEQUENCE</scope>
    <source>
        <strain evidence="13">FXH-223</strain>
    </source>
</reference>
<evidence type="ECO:0000256" key="7">
    <source>
        <dbReference type="ARBA" id="ARBA00031011"/>
    </source>
</evidence>
<name>A0A9Q3URM8_9GAMM</name>
<gene>
    <name evidence="13" type="ORF">LL252_16600</name>
</gene>
<dbReference type="InterPro" id="IPR027443">
    <property type="entry name" value="IPNS-like_sf"/>
</dbReference>
<dbReference type="PRINTS" id="PR00682">
    <property type="entry name" value="IPNSYNTHASE"/>
</dbReference>
<keyword evidence="11" id="KW-0479">Metal-binding</keyword>
<comment type="pathway">
    <text evidence="2">Alkene biosynthesis; ethylene biosynthesis via 2-oxoglutarate.</text>
</comment>
<dbReference type="EMBL" id="JAJGNA010000030">
    <property type="protein sequence ID" value="MCC4310192.1"/>
    <property type="molecule type" value="Genomic_DNA"/>
</dbReference>
<evidence type="ECO:0000256" key="9">
    <source>
        <dbReference type="ARBA" id="ARBA00047725"/>
    </source>
</evidence>
<evidence type="ECO:0000256" key="11">
    <source>
        <dbReference type="RuleBase" id="RU003682"/>
    </source>
</evidence>
<dbReference type="PANTHER" id="PTHR47990">
    <property type="entry name" value="2-OXOGLUTARATE (2OG) AND FE(II)-DEPENDENT OXYGENASE SUPERFAMILY PROTEIN-RELATED"/>
    <property type="match status" value="1"/>
</dbReference>
<evidence type="ECO:0000256" key="6">
    <source>
        <dbReference type="ARBA" id="ARBA00022666"/>
    </source>
</evidence>
<evidence type="ECO:0000259" key="12">
    <source>
        <dbReference type="PROSITE" id="PS51471"/>
    </source>
</evidence>
<dbReference type="InterPro" id="IPR050231">
    <property type="entry name" value="Iron_ascorbate_oxido_reductase"/>
</dbReference>
<evidence type="ECO:0000256" key="8">
    <source>
        <dbReference type="ARBA" id="ARBA00031282"/>
    </source>
</evidence>
<dbReference type="GO" id="GO:0046872">
    <property type="term" value="F:metal ion binding"/>
    <property type="evidence" value="ECO:0007669"/>
    <property type="project" value="UniProtKB-KW"/>
</dbReference>
<evidence type="ECO:0000256" key="2">
    <source>
        <dbReference type="ARBA" id="ARBA00004767"/>
    </source>
</evidence>
<keyword evidence="14" id="KW-1185">Reference proteome</keyword>
<dbReference type="SUPFAM" id="SSF51197">
    <property type="entry name" value="Clavaminate synthase-like"/>
    <property type="match status" value="1"/>
</dbReference>
<dbReference type="EC" id="1.14.20.7" evidence="3"/>
<dbReference type="RefSeq" id="WP_228234795.1">
    <property type="nucleotide sequence ID" value="NZ_JAJGNA010000030.1"/>
</dbReference>
<dbReference type="EC" id="1.13.12.19" evidence="4"/>
<accession>A0A9Q3URM8</accession>
<comment type="catalytic activity">
    <reaction evidence="9">
        <text>2-oxoglutarate + O2 + 2 H(+) = ethene + 3 CO2 + H2O</text>
        <dbReference type="Rhea" id="RHEA:31523"/>
        <dbReference type="ChEBI" id="CHEBI:15377"/>
        <dbReference type="ChEBI" id="CHEBI:15378"/>
        <dbReference type="ChEBI" id="CHEBI:15379"/>
        <dbReference type="ChEBI" id="CHEBI:16526"/>
        <dbReference type="ChEBI" id="CHEBI:16810"/>
        <dbReference type="ChEBI" id="CHEBI:18153"/>
        <dbReference type="EC" id="1.13.12.19"/>
    </reaction>
</comment>
<sequence>MSASRVPVIDFAPFLHGDAEARATVVTAIDRAAREVGFMCLVGHGLPDTRLEELFQAQRDFFALPDTVKAQAAFAYDDTDANTGYVAVGKERLDVKRAPDLKESFQIREPALYGQVNRWPPGQEAFRATAEDFFAAVSDLSMRVLEAFELGLGTEPGYFRDRHRTHSQILRLLHYPPLPPAFQAERGQARAGGHTDYGSVTLLFQDDIGGLEVRDADGKWVPVDPVPGGVVINTGDIMARWTNDVYRSTLHRVRLPEQSGVGRARYSVAFFNDPDNDAEIRVLDQCVSADNGCRYPPILTGDYLVNRRAASY</sequence>
<comment type="caution">
    <text evidence="13">The sequence shown here is derived from an EMBL/GenBank/DDBJ whole genome shotgun (WGS) entry which is preliminary data.</text>
</comment>
<keyword evidence="11" id="KW-0560">Oxidoreductase</keyword>
<comment type="similarity">
    <text evidence="11">Belongs to the iron/ascorbate-dependent oxidoreductase family.</text>
</comment>
<dbReference type="FunFam" id="2.60.120.330:FF:000038">
    <property type="entry name" value="Si:dkey-10o6.2"/>
    <property type="match status" value="1"/>
</dbReference>
<dbReference type="InterPro" id="IPR005123">
    <property type="entry name" value="Oxoglu/Fe-dep_dioxygenase_dom"/>
</dbReference>
<evidence type="ECO:0000256" key="4">
    <source>
        <dbReference type="ARBA" id="ARBA00012531"/>
    </source>
</evidence>
<evidence type="ECO:0000256" key="5">
    <source>
        <dbReference type="ARBA" id="ARBA00019045"/>
    </source>
</evidence>
<evidence type="ECO:0000256" key="10">
    <source>
        <dbReference type="ARBA" id="ARBA00049359"/>
    </source>
</evidence>
<proteinExistence type="inferred from homology"/>
<dbReference type="InterPro" id="IPR044861">
    <property type="entry name" value="IPNS-like_FE2OG_OXY"/>
</dbReference>
<keyword evidence="6" id="KW-0266">Ethylene biosynthesis</keyword>
<keyword evidence="11" id="KW-0408">Iron</keyword>
<feature type="domain" description="Fe2OG dioxygenase" evidence="12">
    <location>
        <begin position="165"/>
        <end position="274"/>
    </location>
</feature>
<dbReference type="Proteomes" id="UP001108027">
    <property type="component" value="Unassembled WGS sequence"/>
</dbReference>
<dbReference type="InterPro" id="IPR026992">
    <property type="entry name" value="DIOX_N"/>
</dbReference>